<proteinExistence type="predicted"/>
<dbReference type="RefSeq" id="WP_055057492.1">
    <property type="nucleotide sequence ID" value="NZ_CYZP01000005.1"/>
</dbReference>
<evidence type="ECO:0000313" key="1">
    <source>
        <dbReference type="EMBL" id="CUN66263.1"/>
    </source>
</evidence>
<gene>
    <name evidence="1" type="ORF">ERS852476_00730</name>
</gene>
<evidence type="ECO:0000313" key="2">
    <source>
        <dbReference type="Proteomes" id="UP000095645"/>
    </source>
</evidence>
<sequence>MSWMKYNKETGQIDLLPYISELSGFHAIVMDEHTWSNVICKRSASAAPGKAKGRKTKFLANLFDLLKAQDETRPITDHVYDYVLHIELSADETNAIISLQRKSTYEFVFRNEIIPLSGK</sequence>
<organism evidence="1 2">
    <name type="scientific">Blautia obeum</name>
    <dbReference type="NCBI Taxonomy" id="40520"/>
    <lineage>
        <taxon>Bacteria</taxon>
        <taxon>Bacillati</taxon>
        <taxon>Bacillota</taxon>
        <taxon>Clostridia</taxon>
        <taxon>Lachnospirales</taxon>
        <taxon>Lachnospiraceae</taxon>
        <taxon>Blautia</taxon>
    </lineage>
</organism>
<accession>A0A173YS31</accession>
<dbReference type="AlphaFoldDB" id="A0A173YS31"/>
<name>A0A173YS31_9FIRM</name>
<dbReference type="EMBL" id="CYZP01000005">
    <property type="protein sequence ID" value="CUN66263.1"/>
    <property type="molecule type" value="Genomic_DNA"/>
</dbReference>
<protein>
    <submittedName>
        <fullName evidence="1">Uncharacterized protein</fullName>
    </submittedName>
</protein>
<reference evidence="1 2" key="1">
    <citation type="submission" date="2015-09" db="EMBL/GenBank/DDBJ databases">
        <authorList>
            <consortium name="Pathogen Informatics"/>
        </authorList>
    </citation>
    <scope>NUCLEOTIDE SEQUENCE [LARGE SCALE GENOMIC DNA]</scope>
    <source>
        <strain evidence="1 2">2789STDY5834861</strain>
    </source>
</reference>
<dbReference type="Proteomes" id="UP000095645">
    <property type="component" value="Unassembled WGS sequence"/>
</dbReference>